<dbReference type="Pfam" id="PF02458">
    <property type="entry name" value="Transferase"/>
    <property type="match status" value="1"/>
</dbReference>
<dbReference type="Proteomes" id="UP001634007">
    <property type="component" value="Unassembled WGS sequence"/>
</dbReference>
<gene>
    <name evidence="2" type="ORF">ACJRO7_003326</name>
</gene>
<dbReference type="InterPro" id="IPR023213">
    <property type="entry name" value="CAT-like_dom_sf"/>
</dbReference>
<dbReference type="SUPFAM" id="SSF52777">
    <property type="entry name" value="CoA-dependent acyltransferases"/>
    <property type="match status" value="1"/>
</dbReference>
<dbReference type="PANTHER" id="PTHR31642:SF318">
    <property type="entry name" value="OMEGA-HYDROXYPALMITATE O-FERULOYL TRANSFERASE"/>
    <property type="match status" value="1"/>
</dbReference>
<dbReference type="PANTHER" id="PTHR31642">
    <property type="entry name" value="TRICHOTHECENE 3-O-ACETYLTRANSFERASE"/>
    <property type="match status" value="1"/>
</dbReference>
<dbReference type="Gene3D" id="3.30.559.10">
    <property type="entry name" value="Chloramphenicol acetyltransferase-like domain"/>
    <property type="match status" value="2"/>
</dbReference>
<keyword evidence="3" id="KW-1185">Reference proteome</keyword>
<dbReference type="AlphaFoldDB" id="A0ABD3IVS8"/>
<sequence>MDAFNTTANDVLTIERSVPHTVLPEQDTPGGSIFLSSIDNAALTIISTVYAFDRSDANVVGVIKHALSKVLVYYYPLAGRLAKDSQGKLTVDCEKKLGVPFVEASADCRIENLGSIQIIDPDLAGKLVYRDPTENMLEDGPLLTVQVTKFKCGGFTLGMAIHHCMVDGVGAINFMNSWAELARGKSLSLIPYHDRTILKSRVPPQIRGPYDDFVRVSDVSDITASFEREQIVYKSFHFDADKLETLKKMITTGGQEMSSCSNFVALAALVWRARSMALKMKPHQLSKLLIAFDFRLKLRTSVPEGYFGNALLAPSCLCTAGELIDQPISSATGKINKAIERVTEDYVRSSIDFFDTYHYDPYSVSSLLISSWLRLDYSCIDFGWGGPRQLGTGNPPLNLCLFMRDESKNKMGTVVALGLPLSAMNTFEELVRI</sequence>
<evidence type="ECO:0000313" key="3">
    <source>
        <dbReference type="Proteomes" id="UP001634007"/>
    </source>
</evidence>
<accession>A0ABD3IVS8</accession>
<dbReference type="InterPro" id="IPR050317">
    <property type="entry name" value="Plant_Fungal_Acyltransferase"/>
</dbReference>
<comment type="similarity">
    <text evidence="1">Belongs to the plant acyltransferase family.</text>
</comment>
<reference evidence="2 3" key="1">
    <citation type="submission" date="2024-11" db="EMBL/GenBank/DDBJ databases">
        <title>Chromosome-level genome assembly of Eucalyptus globulus Labill. provides insights into its genome evolution.</title>
        <authorList>
            <person name="Li X."/>
        </authorList>
    </citation>
    <scope>NUCLEOTIDE SEQUENCE [LARGE SCALE GENOMIC DNA]</scope>
    <source>
        <strain evidence="2">CL2024</strain>
        <tissue evidence="2">Fresh tender leaves</tissue>
    </source>
</reference>
<evidence type="ECO:0000313" key="2">
    <source>
        <dbReference type="EMBL" id="KAL3718173.1"/>
    </source>
</evidence>
<name>A0ABD3IVS8_EUCGL</name>
<proteinExistence type="inferred from homology"/>
<evidence type="ECO:0000256" key="1">
    <source>
        <dbReference type="ARBA" id="ARBA00009861"/>
    </source>
</evidence>
<dbReference type="EMBL" id="JBJKBG010000010">
    <property type="protein sequence ID" value="KAL3718173.1"/>
    <property type="molecule type" value="Genomic_DNA"/>
</dbReference>
<protein>
    <submittedName>
        <fullName evidence="2">Uncharacterized protein</fullName>
    </submittedName>
</protein>
<organism evidence="2 3">
    <name type="scientific">Eucalyptus globulus</name>
    <name type="common">Tasmanian blue gum</name>
    <dbReference type="NCBI Taxonomy" id="34317"/>
    <lineage>
        <taxon>Eukaryota</taxon>
        <taxon>Viridiplantae</taxon>
        <taxon>Streptophyta</taxon>
        <taxon>Embryophyta</taxon>
        <taxon>Tracheophyta</taxon>
        <taxon>Spermatophyta</taxon>
        <taxon>Magnoliopsida</taxon>
        <taxon>eudicotyledons</taxon>
        <taxon>Gunneridae</taxon>
        <taxon>Pentapetalae</taxon>
        <taxon>rosids</taxon>
        <taxon>malvids</taxon>
        <taxon>Myrtales</taxon>
        <taxon>Myrtaceae</taxon>
        <taxon>Myrtoideae</taxon>
        <taxon>Eucalypteae</taxon>
        <taxon>Eucalyptus</taxon>
    </lineage>
</organism>
<comment type="caution">
    <text evidence="2">The sequence shown here is derived from an EMBL/GenBank/DDBJ whole genome shotgun (WGS) entry which is preliminary data.</text>
</comment>